<dbReference type="Proteomes" id="UP000557717">
    <property type="component" value="Unassembled WGS sequence"/>
</dbReference>
<feature type="region of interest" description="Disordered" evidence="1">
    <location>
        <begin position="413"/>
        <end position="439"/>
    </location>
</feature>
<name>A0A840V672_9BACT</name>
<evidence type="ECO:0000256" key="1">
    <source>
        <dbReference type="SAM" id="MobiDB-lite"/>
    </source>
</evidence>
<gene>
    <name evidence="2" type="ORF">HNR46_003397</name>
</gene>
<dbReference type="AlphaFoldDB" id="A0A840V672"/>
<keyword evidence="3" id="KW-1185">Reference proteome</keyword>
<proteinExistence type="predicted"/>
<protein>
    <submittedName>
        <fullName evidence="2">Uncharacterized protein</fullName>
    </submittedName>
</protein>
<dbReference type="RefSeq" id="WP_184020739.1">
    <property type="nucleotide sequence ID" value="NZ_JACHFD010000021.1"/>
</dbReference>
<feature type="non-terminal residue" evidence="2">
    <location>
        <position position="1"/>
    </location>
</feature>
<dbReference type="EMBL" id="JACHFD010000021">
    <property type="protein sequence ID" value="MBB5353143.1"/>
    <property type="molecule type" value="Genomic_DNA"/>
</dbReference>
<evidence type="ECO:0000313" key="3">
    <source>
        <dbReference type="Proteomes" id="UP000557717"/>
    </source>
</evidence>
<organism evidence="2 3">
    <name type="scientific">Haloferula luteola</name>
    <dbReference type="NCBI Taxonomy" id="595692"/>
    <lineage>
        <taxon>Bacteria</taxon>
        <taxon>Pseudomonadati</taxon>
        <taxon>Verrucomicrobiota</taxon>
        <taxon>Verrucomicrobiia</taxon>
        <taxon>Verrucomicrobiales</taxon>
        <taxon>Verrucomicrobiaceae</taxon>
        <taxon>Haloferula</taxon>
    </lineage>
</organism>
<accession>A0A840V672</accession>
<sequence length="439" mass="47839">EVVKLTVRAGENVSETGVVLDPLEANEGTFEHERRYDVDLLPVDLDIVHPAAGELDEGKEDVDDGGYVSVQRLEDPAIPTSDVTPKTKLLIHSVMPDAPADWKVRLKFDAGGRYKIYKDEARTQEVTSESTEFAANADTTLWFHGLKKSDARGGESITMQIKAGGNWVDGDSVKCTIVQSEFLFQVKAFIPYAWTEAEEEIPGPNALNPMNGKVAKGDLHPGYGSRPASPGFLNAYSTDRDGASDPAYLRFQNAPFRVCQTVIVTPYEELHATPDIQGKRKLYTAPLSEHFEKATSVNAAEMSLKMGFMSLSGAASSSGKPPANTPSYEHIARSGRVSEITIDGGGKDGAMPWGTTWATADIHWRLYLKVWCDTDPLKPKVEFGGKHDSYPAYEIIVIQSDGSYKDIHRVSPAAGAMPGPHSLDPDQAINVGRTDTITK</sequence>
<evidence type="ECO:0000313" key="2">
    <source>
        <dbReference type="EMBL" id="MBB5353143.1"/>
    </source>
</evidence>
<reference evidence="2 3" key="1">
    <citation type="submission" date="2020-08" db="EMBL/GenBank/DDBJ databases">
        <title>Genomic Encyclopedia of Type Strains, Phase IV (KMG-IV): sequencing the most valuable type-strain genomes for metagenomic binning, comparative biology and taxonomic classification.</title>
        <authorList>
            <person name="Goeker M."/>
        </authorList>
    </citation>
    <scope>NUCLEOTIDE SEQUENCE [LARGE SCALE GENOMIC DNA]</scope>
    <source>
        <strain evidence="2 3">YC6886</strain>
    </source>
</reference>
<comment type="caution">
    <text evidence="2">The sequence shown here is derived from an EMBL/GenBank/DDBJ whole genome shotgun (WGS) entry which is preliminary data.</text>
</comment>